<protein>
    <submittedName>
        <fullName evidence="12">Protein NTM1-like 9</fullName>
    </submittedName>
</protein>
<dbReference type="GO" id="GO:0005634">
    <property type="term" value="C:nucleus"/>
    <property type="evidence" value="ECO:0007669"/>
    <property type="project" value="UniProtKB-SubCell"/>
</dbReference>
<dbReference type="PANTHER" id="PTHR31744">
    <property type="entry name" value="PROTEIN CUP-SHAPED COTYLEDON 2-RELATED"/>
    <property type="match status" value="1"/>
</dbReference>
<evidence type="ECO:0000256" key="10">
    <source>
        <dbReference type="ARBA" id="ARBA00023242"/>
    </source>
</evidence>
<dbReference type="Proteomes" id="UP000092600">
    <property type="component" value="Unassembled WGS sequence"/>
</dbReference>
<keyword evidence="10" id="KW-0539">Nucleus</keyword>
<evidence type="ECO:0000313" key="13">
    <source>
        <dbReference type="Proteomes" id="UP000092600"/>
    </source>
</evidence>
<keyword evidence="5" id="KW-0805">Transcription regulation</keyword>
<evidence type="ECO:0000259" key="11">
    <source>
        <dbReference type="PROSITE" id="PS51005"/>
    </source>
</evidence>
<reference evidence="12 13" key="1">
    <citation type="journal article" date="2016" name="DNA Res.">
        <title>The draft genome of MD-2 pineapple using hybrid error correction of long reads.</title>
        <authorList>
            <person name="Redwan R.M."/>
            <person name="Saidin A."/>
            <person name="Kumar S.V."/>
        </authorList>
    </citation>
    <scope>NUCLEOTIDE SEQUENCE [LARGE SCALE GENOMIC DNA]</scope>
    <source>
        <strain evidence="13">cv. MD2</strain>
        <tissue evidence="12">Leaf</tissue>
    </source>
</reference>
<evidence type="ECO:0000256" key="2">
    <source>
        <dbReference type="ARBA" id="ARBA00004167"/>
    </source>
</evidence>
<dbReference type="GO" id="GO:0006355">
    <property type="term" value="P:regulation of DNA-templated transcription"/>
    <property type="evidence" value="ECO:0007669"/>
    <property type="project" value="InterPro"/>
</dbReference>
<dbReference type="EMBL" id="LSRQ01002104">
    <property type="protein sequence ID" value="OAY75428.1"/>
    <property type="molecule type" value="Genomic_DNA"/>
</dbReference>
<accession>A0A199VEI2</accession>
<dbReference type="PANTHER" id="PTHR31744:SF216">
    <property type="entry name" value="NAC TRANSCRIPTION FACTOR"/>
    <property type="match status" value="1"/>
</dbReference>
<gene>
    <name evidence="12" type="ORF">ACMD2_27139</name>
</gene>
<dbReference type="PROSITE" id="PS51005">
    <property type="entry name" value="NAC"/>
    <property type="match status" value="1"/>
</dbReference>
<dbReference type="SUPFAM" id="SSF101941">
    <property type="entry name" value="NAC domain"/>
    <property type="match status" value="1"/>
</dbReference>
<feature type="domain" description="NAC" evidence="11">
    <location>
        <begin position="25"/>
        <end position="108"/>
    </location>
</feature>
<dbReference type="InterPro" id="IPR003441">
    <property type="entry name" value="NAC-dom"/>
</dbReference>
<evidence type="ECO:0000256" key="1">
    <source>
        <dbReference type="ARBA" id="ARBA00004123"/>
    </source>
</evidence>
<dbReference type="STRING" id="4615.A0A199VEI2"/>
<evidence type="ECO:0000256" key="5">
    <source>
        <dbReference type="ARBA" id="ARBA00023015"/>
    </source>
</evidence>
<dbReference type="AlphaFoldDB" id="A0A199VEI2"/>
<dbReference type="InterPro" id="IPR036093">
    <property type="entry name" value="NAC_dom_sf"/>
</dbReference>
<evidence type="ECO:0000256" key="4">
    <source>
        <dbReference type="ARBA" id="ARBA00022989"/>
    </source>
</evidence>
<evidence type="ECO:0000256" key="8">
    <source>
        <dbReference type="ARBA" id="ARBA00023159"/>
    </source>
</evidence>
<comment type="subcellular location">
    <subcellularLocation>
        <location evidence="2">Membrane</location>
        <topology evidence="2">Single-pass membrane protein</topology>
    </subcellularLocation>
    <subcellularLocation>
        <location evidence="1">Nucleus</location>
    </subcellularLocation>
</comment>
<organism evidence="12 13">
    <name type="scientific">Ananas comosus</name>
    <name type="common">Pineapple</name>
    <name type="synonym">Ananas ananas</name>
    <dbReference type="NCBI Taxonomy" id="4615"/>
    <lineage>
        <taxon>Eukaryota</taxon>
        <taxon>Viridiplantae</taxon>
        <taxon>Streptophyta</taxon>
        <taxon>Embryophyta</taxon>
        <taxon>Tracheophyta</taxon>
        <taxon>Spermatophyta</taxon>
        <taxon>Magnoliopsida</taxon>
        <taxon>Liliopsida</taxon>
        <taxon>Poales</taxon>
        <taxon>Bromeliaceae</taxon>
        <taxon>Bromelioideae</taxon>
        <taxon>Ananas</taxon>
    </lineage>
</organism>
<sequence length="108" mass="12756">ISLFLRFGEWLLPRVTITIPLESLLPLGFRFHPTNEELVNHYLKHKFNGRIKSEAEVIPENDVCKCEPWNLPGKSLIRSNDPEWFFFAPKDRKYANEHRSNRATEKGY</sequence>
<keyword evidence="3" id="KW-0812">Transmembrane</keyword>
<proteinExistence type="predicted"/>
<dbReference type="GO" id="GO:0016020">
    <property type="term" value="C:membrane"/>
    <property type="evidence" value="ECO:0007669"/>
    <property type="project" value="UniProtKB-SubCell"/>
</dbReference>
<feature type="non-terminal residue" evidence="12">
    <location>
        <position position="1"/>
    </location>
</feature>
<dbReference type="Gene3D" id="2.170.150.80">
    <property type="entry name" value="NAC domain"/>
    <property type="match status" value="1"/>
</dbReference>
<name>A0A199VEI2_ANACO</name>
<evidence type="ECO:0000256" key="7">
    <source>
        <dbReference type="ARBA" id="ARBA00023136"/>
    </source>
</evidence>
<evidence type="ECO:0000313" key="12">
    <source>
        <dbReference type="EMBL" id="OAY75428.1"/>
    </source>
</evidence>
<comment type="caution">
    <text evidence="12">The sequence shown here is derived from an EMBL/GenBank/DDBJ whole genome shotgun (WGS) entry which is preliminary data.</text>
</comment>
<dbReference type="Pfam" id="PF02365">
    <property type="entry name" value="NAM"/>
    <property type="match status" value="1"/>
</dbReference>
<evidence type="ECO:0000256" key="6">
    <source>
        <dbReference type="ARBA" id="ARBA00023125"/>
    </source>
</evidence>
<keyword evidence="9" id="KW-0804">Transcription</keyword>
<keyword evidence="4" id="KW-1133">Transmembrane helix</keyword>
<keyword evidence="7" id="KW-0472">Membrane</keyword>
<dbReference type="GO" id="GO:0000976">
    <property type="term" value="F:transcription cis-regulatory region binding"/>
    <property type="evidence" value="ECO:0007669"/>
    <property type="project" value="UniProtKB-ARBA"/>
</dbReference>
<keyword evidence="6" id="KW-0238">DNA-binding</keyword>
<keyword evidence="8" id="KW-0010">Activator</keyword>
<evidence type="ECO:0000256" key="9">
    <source>
        <dbReference type="ARBA" id="ARBA00023163"/>
    </source>
</evidence>
<evidence type="ECO:0000256" key="3">
    <source>
        <dbReference type="ARBA" id="ARBA00022692"/>
    </source>
</evidence>